<reference evidence="9 10" key="1">
    <citation type="journal article" date="2019" name="Int. J. Syst. Evol. Microbiol.">
        <title>The Global Catalogue of Microorganisms (GCM) 10K type strain sequencing project: providing services to taxonomists for standard genome sequencing and annotation.</title>
        <authorList>
            <consortium name="The Broad Institute Genomics Platform"/>
            <consortium name="The Broad Institute Genome Sequencing Center for Infectious Disease"/>
            <person name="Wu L."/>
            <person name="Ma J."/>
        </authorList>
    </citation>
    <scope>NUCLEOTIDE SEQUENCE [LARGE SCALE GENOMIC DNA]</scope>
    <source>
        <strain evidence="9 10">JCM 7356</strain>
    </source>
</reference>
<protein>
    <submittedName>
        <fullName evidence="9">PHB depolymerase family esterase</fullName>
    </submittedName>
</protein>
<accession>A0ABN3E823</accession>
<dbReference type="SUPFAM" id="SSF53474">
    <property type="entry name" value="alpha/beta-Hydrolases"/>
    <property type="match status" value="1"/>
</dbReference>
<keyword evidence="2" id="KW-0964">Secreted</keyword>
<dbReference type="PANTHER" id="PTHR38050:SF2">
    <property type="entry name" value="FERULOYL ESTERASE C-RELATED"/>
    <property type="match status" value="1"/>
</dbReference>
<dbReference type="EMBL" id="BAAATR010000015">
    <property type="protein sequence ID" value="GAA2250979.1"/>
    <property type="molecule type" value="Genomic_DNA"/>
</dbReference>
<dbReference type="Gene3D" id="3.40.50.1820">
    <property type="entry name" value="alpha/beta hydrolase"/>
    <property type="match status" value="1"/>
</dbReference>
<dbReference type="Pfam" id="PF10503">
    <property type="entry name" value="Esterase_PHB"/>
    <property type="match status" value="1"/>
</dbReference>
<gene>
    <name evidence="9" type="ORF">GCM10010430_37380</name>
</gene>
<evidence type="ECO:0000313" key="10">
    <source>
        <dbReference type="Proteomes" id="UP001500305"/>
    </source>
</evidence>
<evidence type="ECO:0000256" key="5">
    <source>
        <dbReference type="ARBA" id="ARBA00022801"/>
    </source>
</evidence>
<dbReference type="RefSeq" id="WP_344637551.1">
    <property type="nucleotide sequence ID" value="NZ_BAAATR010000015.1"/>
</dbReference>
<keyword evidence="3" id="KW-0858">Xylan degradation</keyword>
<keyword evidence="5" id="KW-0378">Hydrolase</keyword>
<sequence>MLRIPVLAALLSLACCGAAAGVPQPGTAVDQTASPTPAGCLTPPPVAPGETATQTLTSGGQQRSYLVHVPASYRNTELTPLILAFHGSGESDTQIESYSDLSALDAIVLYPEGTTGTNGETSWEGAPYSSGADDVRFVEDLLDRTQQQFCVDRGRIYATGKSNGGGFTALLACQLPRRIAAFAPVAGAYYPETTQGCRTSPPVPMLEFHGTADPVIHYDGGTSHGEQYPSITQWLGTWTEKDQCPAGSRRSIGSDVVEFAWTPCAQGTEVTHYQVTGGGHTWPGAVAPSGPGHTTQTISATAVMWDFFTRHPLNRPTGPGGR</sequence>
<evidence type="ECO:0000256" key="8">
    <source>
        <dbReference type="SAM" id="SignalP"/>
    </source>
</evidence>
<feature type="signal peptide" evidence="8">
    <location>
        <begin position="1"/>
        <end position="20"/>
    </location>
</feature>
<evidence type="ECO:0000256" key="1">
    <source>
        <dbReference type="ARBA" id="ARBA00004613"/>
    </source>
</evidence>
<evidence type="ECO:0000256" key="2">
    <source>
        <dbReference type="ARBA" id="ARBA00022525"/>
    </source>
</evidence>
<keyword evidence="6" id="KW-0119">Carbohydrate metabolism</keyword>
<comment type="subcellular location">
    <subcellularLocation>
        <location evidence="1">Secreted</location>
    </subcellularLocation>
</comment>
<keyword evidence="7" id="KW-0624">Polysaccharide degradation</keyword>
<comment type="caution">
    <text evidence="9">The sequence shown here is derived from an EMBL/GenBank/DDBJ whole genome shotgun (WGS) entry which is preliminary data.</text>
</comment>
<dbReference type="PROSITE" id="PS51257">
    <property type="entry name" value="PROKAR_LIPOPROTEIN"/>
    <property type="match status" value="1"/>
</dbReference>
<dbReference type="InterPro" id="IPR029058">
    <property type="entry name" value="AB_hydrolase_fold"/>
</dbReference>
<dbReference type="InterPro" id="IPR043595">
    <property type="entry name" value="FaeB/C/D"/>
</dbReference>
<evidence type="ECO:0000256" key="7">
    <source>
        <dbReference type="ARBA" id="ARBA00023326"/>
    </source>
</evidence>
<evidence type="ECO:0000256" key="6">
    <source>
        <dbReference type="ARBA" id="ARBA00023277"/>
    </source>
</evidence>
<dbReference type="Proteomes" id="UP001500305">
    <property type="component" value="Unassembled WGS sequence"/>
</dbReference>
<keyword evidence="10" id="KW-1185">Reference proteome</keyword>
<dbReference type="PANTHER" id="PTHR38050">
    <property type="match status" value="1"/>
</dbReference>
<dbReference type="InterPro" id="IPR010126">
    <property type="entry name" value="Esterase_phb"/>
</dbReference>
<feature type="chain" id="PRO_5047475577" evidence="8">
    <location>
        <begin position="21"/>
        <end position="322"/>
    </location>
</feature>
<evidence type="ECO:0000256" key="3">
    <source>
        <dbReference type="ARBA" id="ARBA00022651"/>
    </source>
</evidence>
<proteinExistence type="predicted"/>
<name>A0ABN3E823_9ACTN</name>
<organism evidence="9 10">
    <name type="scientific">Kitasatospora cystarginea</name>
    <dbReference type="NCBI Taxonomy" id="58350"/>
    <lineage>
        <taxon>Bacteria</taxon>
        <taxon>Bacillati</taxon>
        <taxon>Actinomycetota</taxon>
        <taxon>Actinomycetes</taxon>
        <taxon>Kitasatosporales</taxon>
        <taxon>Streptomycetaceae</taxon>
        <taxon>Kitasatospora</taxon>
    </lineage>
</organism>
<keyword evidence="4 8" id="KW-0732">Signal</keyword>
<evidence type="ECO:0000313" key="9">
    <source>
        <dbReference type="EMBL" id="GAA2250979.1"/>
    </source>
</evidence>
<evidence type="ECO:0000256" key="4">
    <source>
        <dbReference type="ARBA" id="ARBA00022729"/>
    </source>
</evidence>